<gene>
    <name evidence="6" type="ORF">AACH10_17105</name>
</gene>
<feature type="coiled-coil region" evidence="4">
    <location>
        <begin position="292"/>
        <end position="319"/>
    </location>
</feature>
<evidence type="ECO:0000256" key="3">
    <source>
        <dbReference type="ARBA" id="ARBA00022839"/>
    </source>
</evidence>
<dbReference type="CDD" id="cd00840">
    <property type="entry name" value="MPP_Mre11_N"/>
    <property type="match status" value="1"/>
</dbReference>
<dbReference type="SUPFAM" id="SSF56300">
    <property type="entry name" value="Metallo-dependent phosphatases"/>
    <property type="match status" value="1"/>
</dbReference>
<evidence type="ECO:0000256" key="1">
    <source>
        <dbReference type="ARBA" id="ARBA00022722"/>
    </source>
</evidence>
<dbReference type="PANTHER" id="PTHR30337">
    <property type="entry name" value="COMPONENT OF ATP-DEPENDENT DSDNA EXONUCLEASE"/>
    <property type="match status" value="1"/>
</dbReference>
<sequence length="379" mass="40068">MPRFLHTADWQIGRQFSTFDPEHAPLLADARLAAVERLAALATQHQVSAVLVAGDVFDAQTVADRTVRRLFNALAGYAGPWLLIPGNHDAALAESVWTRAQRLGAVPPNAHLLLAPEPRLFAEAGFAVLPAPLTQRHTHGDLTAWFDGCDTPAGLLRLGLAHGSVQGLLAEGIDATNPIAPERAERARLDYLALGDWHGCKRIDARTWYAGTPEPDRFKDNGAGQALLVDIAALGAEPQVTPLAVGQYRWQALGATLQVASDVDALVDQLAAVGASDVVSLTLAGRIDLAGHARLQAAIARAEAAARDLQCDHADLQLNPTDEDIAALQADGYLGELIAELRAEQDGDTADARTARDALALLTATLAQRTPVAAAATEA</sequence>
<dbReference type="PIRSF" id="PIRSF033093">
    <property type="entry name" value="UCP_ML1119"/>
    <property type="match status" value="1"/>
</dbReference>
<dbReference type="InterPro" id="IPR004843">
    <property type="entry name" value="Calcineurin-like_PHP"/>
</dbReference>
<evidence type="ECO:0000256" key="4">
    <source>
        <dbReference type="SAM" id="Coils"/>
    </source>
</evidence>
<proteinExistence type="predicted"/>
<reference evidence="6 7" key="1">
    <citation type="submission" date="2024-04" db="EMBL/GenBank/DDBJ databases">
        <title>Novel species of the genus Ideonella isolated from streams.</title>
        <authorList>
            <person name="Lu H."/>
        </authorList>
    </citation>
    <scope>NUCLEOTIDE SEQUENCE [LARGE SCALE GENOMIC DNA]</scope>
    <source>
        <strain evidence="6 7">DXS22W</strain>
    </source>
</reference>
<protein>
    <submittedName>
        <fullName evidence="6">DNA repair exonuclease</fullName>
        <ecNumber evidence="6">3.1.-.-</ecNumber>
    </submittedName>
</protein>
<dbReference type="Proteomes" id="UP001365405">
    <property type="component" value="Unassembled WGS sequence"/>
</dbReference>
<evidence type="ECO:0000313" key="7">
    <source>
        <dbReference type="Proteomes" id="UP001365405"/>
    </source>
</evidence>
<name>A0ABU9CJE5_9BURK</name>
<dbReference type="GO" id="GO:0004527">
    <property type="term" value="F:exonuclease activity"/>
    <property type="evidence" value="ECO:0007669"/>
    <property type="project" value="UniProtKB-KW"/>
</dbReference>
<keyword evidence="4" id="KW-0175">Coiled coil</keyword>
<keyword evidence="1" id="KW-0540">Nuclease</keyword>
<evidence type="ECO:0000256" key="2">
    <source>
        <dbReference type="ARBA" id="ARBA00022801"/>
    </source>
</evidence>
<dbReference type="PANTHER" id="PTHR30337:SF0">
    <property type="entry name" value="NUCLEASE SBCCD SUBUNIT D"/>
    <property type="match status" value="1"/>
</dbReference>
<dbReference type="InterPro" id="IPR050535">
    <property type="entry name" value="DNA_Repair-Maintenance_Comp"/>
</dbReference>
<accession>A0ABU9CJE5</accession>
<evidence type="ECO:0000313" key="6">
    <source>
        <dbReference type="EMBL" id="MEK8051973.1"/>
    </source>
</evidence>
<evidence type="ECO:0000259" key="5">
    <source>
        <dbReference type="Pfam" id="PF00149"/>
    </source>
</evidence>
<dbReference type="RefSeq" id="WP_341411665.1">
    <property type="nucleotide sequence ID" value="NZ_JBBUTH010000008.1"/>
</dbReference>
<dbReference type="InterPro" id="IPR014577">
    <property type="entry name" value="UCP033093_metalloPase"/>
</dbReference>
<keyword evidence="7" id="KW-1185">Reference proteome</keyword>
<feature type="domain" description="Calcineurin-like phosphoesterase" evidence="5">
    <location>
        <begin position="3"/>
        <end position="100"/>
    </location>
</feature>
<dbReference type="Gene3D" id="3.60.21.10">
    <property type="match status" value="1"/>
</dbReference>
<dbReference type="InterPro" id="IPR041796">
    <property type="entry name" value="Mre11_N"/>
</dbReference>
<dbReference type="EMBL" id="JBBUTH010000008">
    <property type="protein sequence ID" value="MEK8051973.1"/>
    <property type="molecule type" value="Genomic_DNA"/>
</dbReference>
<keyword evidence="2 6" id="KW-0378">Hydrolase</keyword>
<dbReference type="EC" id="3.1.-.-" evidence="6"/>
<organism evidence="6 7">
    <name type="scientific">Pseudaquabacterium inlustre</name>
    <dbReference type="NCBI Taxonomy" id="2984192"/>
    <lineage>
        <taxon>Bacteria</taxon>
        <taxon>Pseudomonadati</taxon>
        <taxon>Pseudomonadota</taxon>
        <taxon>Betaproteobacteria</taxon>
        <taxon>Burkholderiales</taxon>
        <taxon>Sphaerotilaceae</taxon>
        <taxon>Pseudaquabacterium</taxon>
    </lineage>
</organism>
<comment type="caution">
    <text evidence="6">The sequence shown here is derived from an EMBL/GenBank/DDBJ whole genome shotgun (WGS) entry which is preliminary data.</text>
</comment>
<keyword evidence="3 6" id="KW-0269">Exonuclease</keyword>
<dbReference type="Pfam" id="PF00149">
    <property type="entry name" value="Metallophos"/>
    <property type="match status" value="1"/>
</dbReference>
<dbReference type="InterPro" id="IPR029052">
    <property type="entry name" value="Metallo-depent_PP-like"/>
</dbReference>